<organism evidence="5 6">
    <name type="scientific">Kouleothrix aurantiaca</name>
    <dbReference type="NCBI Taxonomy" id="186479"/>
    <lineage>
        <taxon>Bacteria</taxon>
        <taxon>Bacillati</taxon>
        <taxon>Chloroflexota</taxon>
        <taxon>Chloroflexia</taxon>
        <taxon>Chloroflexales</taxon>
        <taxon>Roseiflexineae</taxon>
        <taxon>Roseiflexaceae</taxon>
        <taxon>Kouleothrix</taxon>
    </lineage>
</organism>
<dbReference type="GO" id="GO:0030026">
    <property type="term" value="P:intracellular manganese ion homeostasis"/>
    <property type="evidence" value="ECO:0007669"/>
    <property type="project" value="InterPro"/>
</dbReference>
<evidence type="ECO:0000256" key="2">
    <source>
        <dbReference type="ARBA" id="ARBA00022692"/>
    </source>
</evidence>
<comment type="subcellular location">
    <subcellularLocation>
        <location evidence="1">Endomembrane system</location>
        <topology evidence="1">Multi-pass membrane protein</topology>
    </subcellularLocation>
</comment>
<dbReference type="EMBL" id="LJCR01003345">
    <property type="protein sequence ID" value="KPV47635.1"/>
    <property type="molecule type" value="Genomic_DNA"/>
</dbReference>
<comment type="caution">
    <text evidence="5">The sequence shown here is derived from an EMBL/GenBank/DDBJ whole genome shotgun (WGS) entry which is preliminary data.</text>
</comment>
<evidence type="ECO:0000256" key="4">
    <source>
        <dbReference type="ARBA" id="ARBA00023136"/>
    </source>
</evidence>
<name>A0A0P9CNW6_9CHLR</name>
<feature type="non-terminal residue" evidence="5">
    <location>
        <position position="192"/>
    </location>
</feature>
<evidence type="ECO:0000256" key="1">
    <source>
        <dbReference type="ARBA" id="ARBA00004127"/>
    </source>
</evidence>
<sequence length="192" mass="20836">MASAEDIGRYRTNWQDEIESAALYQAIADHEQQSQLAEVYRRLAATEEQHAQFWEAQLRAAGQAIPQRQLGWRTRTLIWLSRRFGPQFVLPTISSLEQADDTGYRAQPESRATPMAAQERSHSRLIQTIVGGMRGGMEGSAIAQLEGRHRAASGNALRAAVLGASDGLLSNFSLVMGVAGAEMNGSGVLVAG</sequence>
<keyword evidence="6" id="KW-1185">Reference proteome</keyword>
<dbReference type="InterPro" id="IPR039376">
    <property type="entry name" value="Ferritin_CCC1_N"/>
</dbReference>
<keyword evidence="2" id="KW-0812">Transmembrane</keyword>
<reference evidence="5 6" key="1">
    <citation type="submission" date="2015-09" db="EMBL/GenBank/DDBJ databases">
        <title>Draft genome sequence of Kouleothrix aurantiaca JCM 19913.</title>
        <authorList>
            <person name="Hemp J."/>
        </authorList>
    </citation>
    <scope>NUCLEOTIDE SEQUENCE [LARGE SCALE GENOMIC DNA]</scope>
    <source>
        <strain evidence="5 6">COM-B</strain>
    </source>
</reference>
<evidence type="ECO:0000256" key="3">
    <source>
        <dbReference type="ARBA" id="ARBA00022989"/>
    </source>
</evidence>
<keyword evidence="4" id="KW-0472">Membrane</keyword>
<accession>A0A0P9CNW6</accession>
<dbReference type="Pfam" id="PF01988">
    <property type="entry name" value="VIT1"/>
    <property type="match status" value="1"/>
</dbReference>
<keyword evidence="3" id="KW-1133">Transmembrane helix</keyword>
<dbReference type="GO" id="GO:0005384">
    <property type="term" value="F:manganese ion transmembrane transporter activity"/>
    <property type="evidence" value="ECO:0007669"/>
    <property type="project" value="InterPro"/>
</dbReference>
<evidence type="ECO:0008006" key="7">
    <source>
        <dbReference type="Google" id="ProtNLM"/>
    </source>
</evidence>
<dbReference type="AlphaFoldDB" id="A0A0P9CNW6"/>
<dbReference type="GO" id="GO:0012505">
    <property type="term" value="C:endomembrane system"/>
    <property type="evidence" value="ECO:0007669"/>
    <property type="project" value="UniProtKB-SubCell"/>
</dbReference>
<gene>
    <name evidence="5" type="ORF">SE17_42160</name>
</gene>
<evidence type="ECO:0000313" key="6">
    <source>
        <dbReference type="Proteomes" id="UP000050509"/>
    </source>
</evidence>
<dbReference type="InterPro" id="IPR009078">
    <property type="entry name" value="Ferritin-like_SF"/>
</dbReference>
<protein>
    <recommendedName>
        <fullName evidence="7">Rubrerythrin family protein</fullName>
    </recommendedName>
</protein>
<dbReference type="InterPro" id="IPR008217">
    <property type="entry name" value="Ccc1_fam"/>
</dbReference>
<proteinExistence type="predicted"/>
<dbReference type="Proteomes" id="UP000050509">
    <property type="component" value="Unassembled WGS sequence"/>
</dbReference>
<evidence type="ECO:0000313" key="5">
    <source>
        <dbReference type="EMBL" id="KPV47635.1"/>
    </source>
</evidence>
<dbReference type="CDD" id="cd01044">
    <property type="entry name" value="Ferritin_CCC1_N"/>
    <property type="match status" value="1"/>
</dbReference>
<dbReference type="SUPFAM" id="SSF47240">
    <property type="entry name" value="Ferritin-like"/>
    <property type="match status" value="1"/>
</dbReference>